<dbReference type="EMBL" id="CP023482">
    <property type="protein sequence ID" value="ATH96298.1"/>
    <property type="molecule type" value="Genomic_DNA"/>
</dbReference>
<protein>
    <submittedName>
        <fullName evidence="1">Uncharacterized protein</fullName>
    </submittedName>
</protein>
<evidence type="ECO:0000313" key="1">
    <source>
        <dbReference type="EMBL" id="ATH96298.1"/>
    </source>
</evidence>
<name>A0ABM6PKW8_9MICO</name>
<evidence type="ECO:0000313" key="2">
    <source>
        <dbReference type="Proteomes" id="UP000815698"/>
    </source>
</evidence>
<reference evidence="1 2" key="1">
    <citation type="journal article" date="2016" name="Int. J. Syst. Evol. Microbiol.">
        <title>Dermabacter jinjuensis sp. nov., a novel species of the genus Dermabacter isolated from a clinical specimen.</title>
        <authorList>
            <person name="Park Y.K."/>
            <person name="Lee K.M."/>
            <person name="Lee W.K."/>
            <person name="Cho M.J."/>
            <person name="Lee H.S."/>
            <person name="Cho Y.G."/>
            <person name="Lee Y.C."/>
            <person name="Lee W.K."/>
            <person name="Seong W.K."/>
            <person name="Hwang K.J."/>
        </authorList>
    </citation>
    <scope>NUCLEOTIDE SEQUENCE [LARGE SCALE GENOMIC DNA]</scope>
    <source>
        <strain evidence="1 2">32T</strain>
    </source>
</reference>
<organism evidence="1 2">
    <name type="scientific">Dermabacter jinjuensis</name>
    <dbReference type="NCBI Taxonomy" id="1667168"/>
    <lineage>
        <taxon>Bacteria</taxon>
        <taxon>Bacillati</taxon>
        <taxon>Actinomycetota</taxon>
        <taxon>Actinomycetes</taxon>
        <taxon>Micrococcales</taxon>
        <taxon>Dermabacteraceae</taxon>
        <taxon>Dermabacter</taxon>
    </lineage>
</organism>
<sequence>MRVFCPVNALAGETSVLDMTVPTFDLPAGARVWGVPASATKGLAGDEAEEREFEAMCECILSLAHAHRSEGRIAIAAFDLPDRALESDASADVGEWSHLLKSEAITVPLRAYLITQNSAAEVADDPYAPDVFWFDASEASAVREFLEA</sequence>
<keyword evidence="2" id="KW-1185">Reference proteome</keyword>
<dbReference type="Proteomes" id="UP000815698">
    <property type="component" value="Chromosome"/>
</dbReference>
<gene>
    <name evidence="1" type="ORF">COP05_03695</name>
</gene>
<accession>A0ABM6PKW8</accession>
<proteinExistence type="predicted"/>
<dbReference type="RefSeq" id="WP_070436226.1">
    <property type="nucleotide sequence ID" value="NZ_CP023482.1"/>
</dbReference>